<feature type="transmembrane region" description="Helical" evidence="2">
    <location>
        <begin position="12"/>
        <end position="31"/>
    </location>
</feature>
<keyword evidence="2" id="KW-0472">Membrane</keyword>
<feature type="compositionally biased region" description="Low complexity" evidence="1">
    <location>
        <begin position="69"/>
        <end position="100"/>
    </location>
</feature>
<organism evidence="3 4">
    <name type="scientific">Amycolatopsis orientalis</name>
    <name type="common">Nocardia orientalis</name>
    <dbReference type="NCBI Taxonomy" id="31958"/>
    <lineage>
        <taxon>Bacteria</taxon>
        <taxon>Bacillati</taxon>
        <taxon>Actinomycetota</taxon>
        <taxon>Actinomycetes</taxon>
        <taxon>Pseudonocardiales</taxon>
        <taxon>Pseudonocardiaceae</taxon>
        <taxon>Amycolatopsis</taxon>
    </lineage>
</organism>
<keyword evidence="2" id="KW-1133">Transmembrane helix</keyword>
<name>A0A193CA56_AMYOR</name>
<dbReference type="KEGG" id="aori:SD37_40205"/>
<proteinExistence type="predicted"/>
<keyword evidence="2" id="KW-0812">Transmembrane</keyword>
<gene>
    <name evidence="3" type="ORF">SD37_40205</name>
</gene>
<keyword evidence="4" id="KW-1185">Reference proteome</keyword>
<evidence type="ECO:0000313" key="3">
    <source>
        <dbReference type="EMBL" id="ANN21200.1"/>
    </source>
</evidence>
<dbReference type="Proteomes" id="UP000093695">
    <property type="component" value="Chromosome"/>
</dbReference>
<evidence type="ECO:0000256" key="2">
    <source>
        <dbReference type="SAM" id="Phobius"/>
    </source>
</evidence>
<dbReference type="RefSeq" id="WP_044855292.1">
    <property type="nucleotide sequence ID" value="NZ_CP016174.1"/>
</dbReference>
<dbReference type="STRING" id="31958.SD37_40205"/>
<protein>
    <submittedName>
        <fullName evidence="3">Uncharacterized protein</fullName>
    </submittedName>
</protein>
<accession>A0A193CA56</accession>
<dbReference type="EMBL" id="CP016174">
    <property type="protein sequence ID" value="ANN21200.1"/>
    <property type="molecule type" value="Genomic_DNA"/>
</dbReference>
<evidence type="ECO:0000256" key="1">
    <source>
        <dbReference type="SAM" id="MobiDB-lite"/>
    </source>
</evidence>
<reference evidence="3 4" key="1">
    <citation type="journal article" date="2015" name="Genome Announc.">
        <title>Draft Genome Sequence of Norvancomycin-Producing Strain Amycolatopsis orientalis CPCC200066.</title>
        <authorList>
            <person name="Lei X."/>
            <person name="Yuan F."/>
            <person name="Shi Y."/>
            <person name="Li X."/>
            <person name="Wang L."/>
            <person name="Hong B."/>
        </authorList>
    </citation>
    <scope>NUCLEOTIDE SEQUENCE [LARGE SCALE GENOMIC DNA]</scope>
    <source>
        <strain evidence="3 4">B-37</strain>
    </source>
</reference>
<feature type="compositionally biased region" description="Low complexity" evidence="1">
    <location>
        <begin position="43"/>
        <end position="54"/>
    </location>
</feature>
<feature type="region of interest" description="Disordered" evidence="1">
    <location>
        <begin position="33"/>
        <end position="113"/>
    </location>
</feature>
<sequence>MFGQGPTTGSVTVAGLAGLATGLLVAALLVAGREPERRVHEVSTTPSPATTSRSVGPVTVTVPAIVPEPLTITRTSTPPPSTVTTTVKPPATPTSSTSPSTLPPSSDPGYRRD</sequence>
<evidence type="ECO:0000313" key="4">
    <source>
        <dbReference type="Proteomes" id="UP000093695"/>
    </source>
</evidence>
<dbReference type="AlphaFoldDB" id="A0A193CA56"/>